<evidence type="ECO:0000313" key="4">
    <source>
        <dbReference type="Proteomes" id="UP001054902"/>
    </source>
</evidence>
<evidence type="ECO:0000259" key="2">
    <source>
        <dbReference type="Pfam" id="PF00487"/>
    </source>
</evidence>
<dbReference type="GO" id="GO:0042284">
    <property type="term" value="F:sphingolipid delta-4 desaturase activity"/>
    <property type="evidence" value="ECO:0007669"/>
    <property type="project" value="TreeGrafter"/>
</dbReference>
<gene>
    <name evidence="3" type="ORF">CTEN210_11994</name>
</gene>
<dbReference type="PANTHER" id="PTHR12879">
    <property type="entry name" value="SPHINGOLIPID DELTA 4 DESATURASE/C-4 HYDROXYLASE PROTEIN DES2"/>
    <property type="match status" value="1"/>
</dbReference>
<keyword evidence="1" id="KW-1133">Transmembrane helix</keyword>
<dbReference type="GO" id="GO:0016020">
    <property type="term" value="C:membrane"/>
    <property type="evidence" value="ECO:0007669"/>
    <property type="project" value="GOC"/>
</dbReference>
<evidence type="ECO:0000313" key="3">
    <source>
        <dbReference type="EMBL" id="GFH55518.1"/>
    </source>
</evidence>
<protein>
    <recommendedName>
        <fullName evidence="2">Fatty acid desaturase domain-containing protein</fullName>
    </recommendedName>
</protein>
<feature type="domain" description="Fatty acid desaturase" evidence="2">
    <location>
        <begin position="126"/>
        <end position="381"/>
    </location>
</feature>
<feature type="transmembrane region" description="Helical" evidence="1">
    <location>
        <begin position="159"/>
        <end position="176"/>
    </location>
</feature>
<organism evidence="3 4">
    <name type="scientific">Chaetoceros tenuissimus</name>
    <dbReference type="NCBI Taxonomy" id="426638"/>
    <lineage>
        <taxon>Eukaryota</taxon>
        <taxon>Sar</taxon>
        <taxon>Stramenopiles</taxon>
        <taxon>Ochrophyta</taxon>
        <taxon>Bacillariophyta</taxon>
        <taxon>Coscinodiscophyceae</taxon>
        <taxon>Chaetocerotophycidae</taxon>
        <taxon>Chaetocerotales</taxon>
        <taxon>Chaetocerotaceae</taxon>
        <taxon>Chaetoceros</taxon>
    </lineage>
</organism>
<dbReference type="InterPro" id="IPR005804">
    <property type="entry name" value="FA_desaturase_dom"/>
</dbReference>
<name>A0AAD3HA28_9STRA</name>
<evidence type="ECO:0000256" key="1">
    <source>
        <dbReference type="SAM" id="Phobius"/>
    </source>
</evidence>
<proteinExistence type="predicted"/>
<keyword evidence="1" id="KW-0472">Membrane</keyword>
<dbReference type="GO" id="GO:0046513">
    <property type="term" value="P:ceramide biosynthetic process"/>
    <property type="evidence" value="ECO:0007669"/>
    <property type="project" value="TreeGrafter"/>
</dbReference>
<dbReference type="PANTHER" id="PTHR12879:SF8">
    <property type="entry name" value="SPHINGOLIPID DELTA(4)-DESATURASE DES1"/>
    <property type="match status" value="1"/>
</dbReference>
<dbReference type="Pfam" id="PF00487">
    <property type="entry name" value="FA_desaturase"/>
    <property type="match status" value="1"/>
</dbReference>
<sequence length="410" mass="47434">MTIDISKSKQTKTVFRVQSNGNLELRINRTEHSNKKKAVYVETVKPISESEHSVGNSTADWTDGKDEERKRYRVLPTGVVMKLMKKSDYKGFERMLTNISLIVGNAFLIKNLDIYNNLTNVQAVAAFLPLYMFYGFQLQCMGFAGGHELIHNNAFKTKAYNYFFAFLVGVCCFEVPRHEKVMHKEHHIHTLNTTKDPELTSFYSKEELSNPKFKSAPSSRYSYFKSFFVTFGYLKSRMCRLVSCACGELVDYSGRGWSMETDKNSFGDDIVHDLQINAILQLSAYAAIFAIFGRDAQGLLNLAFWWICPNLVGYCFINFYRNAEHAACDITSNQLLNTRTVESIALFRWLLWNTNYHCEHHCYPMVPFFNLPKLHELMDDHIKHNDCKTFASQNWNMIKKGGWIDTQKEE</sequence>
<dbReference type="EMBL" id="BLLK01000049">
    <property type="protein sequence ID" value="GFH55518.1"/>
    <property type="molecule type" value="Genomic_DNA"/>
</dbReference>
<comment type="caution">
    <text evidence="3">The sequence shown here is derived from an EMBL/GenBank/DDBJ whole genome shotgun (WGS) entry which is preliminary data.</text>
</comment>
<feature type="transmembrane region" description="Helical" evidence="1">
    <location>
        <begin position="121"/>
        <end position="138"/>
    </location>
</feature>
<dbReference type="AlphaFoldDB" id="A0AAD3HA28"/>
<accession>A0AAD3HA28</accession>
<keyword evidence="1" id="KW-0812">Transmembrane</keyword>
<keyword evidence="4" id="KW-1185">Reference proteome</keyword>
<dbReference type="Proteomes" id="UP001054902">
    <property type="component" value="Unassembled WGS sequence"/>
</dbReference>
<reference evidence="3 4" key="1">
    <citation type="journal article" date="2021" name="Sci. Rep.">
        <title>The genome of the diatom Chaetoceros tenuissimus carries an ancient integrated fragment of an extant virus.</title>
        <authorList>
            <person name="Hongo Y."/>
            <person name="Kimura K."/>
            <person name="Takaki Y."/>
            <person name="Yoshida Y."/>
            <person name="Baba S."/>
            <person name="Kobayashi G."/>
            <person name="Nagasaki K."/>
            <person name="Hano T."/>
            <person name="Tomaru Y."/>
        </authorList>
    </citation>
    <scope>NUCLEOTIDE SEQUENCE [LARGE SCALE GENOMIC DNA]</scope>
    <source>
        <strain evidence="3 4">NIES-3715</strain>
    </source>
</reference>
<feature type="transmembrane region" description="Helical" evidence="1">
    <location>
        <begin position="91"/>
        <end position="109"/>
    </location>
</feature>